<evidence type="ECO:0000256" key="4">
    <source>
        <dbReference type="ARBA" id="ARBA00023163"/>
    </source>
</evidence>
<dbReference type="AlphaFoldDB" id="A0A165A300"/>
<gene>
    <name evidence="7" type="ORF">CP911_14480</name>
    <name evidence="6" type="ORF">H8L09_06310</name>
</gene>
<dbReference type="PROSITE" id="PS50931">
    <property type="entry name" value="HTH_LYSR"/>
    <property type="match status" value="1"/>
</dbReference>
<dbReference type="RefSeq" id="WP_017899320.1">
    <property type="nucleotide sequence ID" value="NZ_AP021950.1"/>
</dbReference>
<keyword evidence="2" id="KW-0805">Transcription regulation</keyword>
<dbReference type="PANTHER" id="PTHR30537:SF21">
    <property type="entry name" value="HTH-TYPE TRANSCRIPTIONAL REGULATOR SINR-RELATED"/>
    <property type="match status" value="1"/>
</dbReference>
<dbReference type="CDD" id="cd08422">
    <property type="entry name" value="PBP2_CrgA_like"/>
    <property type="match status" value="1"/>
</dbReference>
<keyword evidence="3" id="KW-0238">DNA-binding</keyword>
<dbReference type="Pfam" id="PF00126">
    <property type="entry name" value="HTH_1"/>
    <property type="match status" value="1"/>
</dbReference>
<dbReference type="Gene3D" id="3.40.190.290">
    <property type="match status" value="1"/>
</dbReference>
<evidence type="ECO:0000313" key="8">
    <source>
        <dbReference type="Proteomes" id="UP000217648"/>
    </source>
</evidence>
<accession>A0A165A300</accession>
<comment type="similarity">
    <text evidence="1">Belongs to the LysR transcriptional regulatory family.</text>
</comment>
<dbReference type="GO" id="GO:0003700">
    <property type="term" value="F:DNA-binding transcription factor activity"/>
    <property type="evidence" value="ECO:0007669"/>
    <property type="project" value="InterPro"/>
</dbReference>
<evidence type="ECO:0000259" key="5">
    <source>
        <dbReference type="PROSITE" id="PS50931"/>
    </source>
</evidence>
<accession>A0A232GMP5</accession>
<sequence>MLKDFKMDELRILCAIAETASVSRAAQRLNMPQSNVSRTLTSVERKVGLAIFLRTARELVRTEFGEQFIHASSAVLAQHEQLINLADRYKNTLQGVVTLGAPIGIHQFLGRYILPALRKTLPELQINLVTRNASEREQKYGAIFNSDCDLLISPFKPQNENLIARPFTRFRTGVFASPDYLAQHPIAEPEALVDHECITLRMLGGSDNIWTFKSKNGKPLNLTVKGGFVCDNTLPAVELAKLGMGIVYAPYYSLATELAAGQLVPCLKKERCIDLQAWLIYQRRDILPLRVQALLDGLSVHIKNLSHLLL</sequence>
<dbReference type="EMBL" id="JACNQW010000003">
    <property type="protein sequence ID" value="MBC5044972.1"/>
    <property type="molecule type" value="Genomic_DNA"/>
</dbReference>
<dbReference type="InterPro" id="IPR005119">
    <property type="entry name" value="LysR_subst-bd"/>
</dbReference>
<dbReference type="SUPFAM" id="SSF53850">
    <property type="entry name" value="Periplasmic binding protein-like II"/>
    <property type="match status" value="1"/>
</dbReference>
<dbReference type="InterPro" id="IPR036388">
    <property type="entry name" value="WH-like_DNA-bd_sf"/>
</dbReference>
<dbReference type="Proteomes" id="UP000646540">
    <property type="component" value="Unassembled WGS sequence"/>
</dbReference>
<feature type="domain" description="HTH lysR-type" evidence="5">
    <location>
        <begin position="5"/>
        <end position="62"/>
    </location>
</feature>
<organism evidence="7 8">
    <name type="scientific">Klebsiella quasipneumoniae</name>
    <dbReference type="NCBI Taxonomy" id="1463165"/>
    <lineage>
        <taxon>Bacteria</taxon>
        <taxon>Pseudomonadati</taxon>
        <taxon>Pseudomonadota</taxon>
        <taxon>Gammaproteobacteria</taxon>
        <taxon>Enterobacterales</taxon>
        <taxon>Enterobacteriaceae</taxon>
        <taxon>Klebsiella/Raoultella group</taxon>
        <taxon>Klebsiella</taxon>
        <taxon>Klebsiella pneumoniae complex</taxon>
    </lineage>
</organism>
<protein>
    <submittedName>
        <fullName evidence="7">LysR family transcriptional regulator</fullName>
    </submittedName>
</protein>
<evidence type="ECO:0000313" key="7">
    <source>
        <dbReference type="EMBL" id="PCM60993.1"/>
    </source>
</evidence>
<evidence type="ECO:0000256" key="1">
    <source>
        <dbReference type="ARBA" id="ARBA00009437"/>
    </source>
</evidence>
<dbReference type="EMBL" id="NXHG01000007">
    <property type="protein sequence ID" value="PCM60993.1"/>
    <property type="molecule type" value="Genomic_DNA"/>
</dbReference>
<dbReference type="GO" id="GO:0043565">
    <property type="term" value="F:sequence-specific DNA binding"/>
    <property type="evidence" value="ECO:0007669"/>
    <property type="project" value="TreeGrafter"/>
</dbReference>
<keyword evidence="4" id="KW-0804">Transcription</keyword>
<dbReference type="Gene3D" id="1.10.10.10">
    <property type="entry name" value="Winged helix-like DNA-binding domain superfamily/Winged helix DNA-binding domain"/>
    <property type="match status" value="1"/>
</dbReference>
<dbReference type="InterPro" id="IPR058163">
    <property type="entry name" value="LysR-type_TF_proteobact-type"/>
</dbReference>
<evidence type="ECO:0000256" key="2">
    <source>
        <dbReference type="ARBA" id="ARBA00023015"/>
    </source>
</evidence>
<name>A0A165A300_9ENTR</name>
<dbReference type="Pfam" id="PF03466">
    <property type="entry name" value="LysR_substrate"/>
    <property type="match status" value="1"/>
</dbReference>
<dbReference type="Proteomes" id="UP000217648">
    <property type="component" value="Unassembled WGS sequence"/>
</dbReference>
<dbReference type="InterPro" id="IPR036390">
    <property type="entry name" value="WH_DNA-bd_sf"/>
</dbReference>
<evidence type="ECO:0000256" key="3">
    <source>
        <dbReference type="ARBA" id="ARBA00023125"/>
    </source>
</evidence>
<comment type="caution">
    <text evidence="7">The sequence shown here is derived from an EMBL/GenBank/DDBJ whole genome shotgun (WGS) entry which is preliminary data.</text>
</comment>
<dbReference type="GO" id="GO:0006351">
    <property type="term" value="P:DNA-templated transcription"/>
    <property type="evidence" value="ECO:0007669"/>
    <property type="project" value="TreeGrafter"/>
</dbReference>
<reference evidence="6" key="2">
    <citation type="submission" date="2020-08" db="EMBL/GenBank/DDBJ databases">
        <title>Genomic evolution and epidemiology of Klebsiella pneumoniae from a major hospital in Beijing, China, over a fifteen-year period: dissemination of known and novel high-risk clones.</title>
        <authorList>
            <person name="Palmieri M."/>
        </authorList>
    </citation>
    <scope>NUCLEOTIDE SEQUENCE</scope>
    <source>
        <strain evidence="6">K7050</strain>
    </source>
</reference>
<dbReference type="PANTHER" id="PTHR30537">
    <property type="entry name" value="HTH-TYPE TRANSCRIPTIONAL REGULATOR"/>
    <property type="match status" value="1"/>
</dbReference>
<proteinExistence type="inferred from homology"/>
<dbReference type="InterPro" id="IPR000847">
    <property type="entry name" value="LysR_HTH_N"/>
</dbReference>
<reference evidence="7 8" key="1">
    <citation type="submission" date="2017-09" db="EMBL/GenBank/DDBJ databases">
        <title>Mdr eskape-Ghana.</title>
        <authorList>
            <person name="Agyepong N."/>
            <person name="Janice J."/>
            <person name="Samuelsen O."/>
            <person name="Owusu-Ofori A."/>
            <person name="Sundsfjord A."/>
            <person name="Essack S."/>
            <person name="Pedersen T."/>
        </authorList>
    </citation>
    <scope>NUCLEOTIDE SEQUENCE [LARGE SCALE GENOMIC DNA]</scope>
    <source>
        <strain evidence="7 8">46</strain>
    </source>
</reference>
<dbReference type="SUPFAM" id="SSF46785">
    <property type="entry name" value="Winged helix' DNA-binding domain"/>
    <property type="match status" value="1"/>
</dbReference>
<evidence type="ECO:0000313" key="6">
    <source>
        <dbReference type="EMBL" id="MBC5044972.1"/>
    </source>
</evidence>